<comment type="caution">
    <text evidence="2">The sequence shown here is derived from an EMBL/GenBank/DDBJ whole genome shotgun (WGS) entry which is preliminary data.</text>
</comment>
<dbReference type="Proteomes" id="UP000256512">
    <property type="component" value="Unassembled WGS sequence"/>
</dbReference>
<keyword evidence="1" id="KW-0812">Transmembrane</keyword>
<feature type="transmembrane region" description="Helical" evidence="1">
    <location>
        <begin position="304"/>
        <end position="322"/>
    </location>
</feature>
<keyword evidence="1" id="KW-0472">Membrane</keyword>
<evidence type="ECO:0008006" key="4">
    <source>
        <dbReference type="Google" id="ProtNLM"/>
    </source>
</evidence>
<proteinExistence type="predicted"/>
<reference evidence="2 3" key="1">
    <citation type="journal article" date="2006" name="Int. J. Syst. Evol. Microbiol.">
        <title>Chryseobacterium piscium sp. nov., isolated from fish of the South Atlantic Ocean off South Africa.</title>
        <authorList>
            <person name="de Beer H."/>
            <person name="Hugo C.J."/>
            <person name="Jooste P.J."/>
            <person name="Vancanneyt M."/>
            <person name="Coenye T."/>
            <person name="Vandamme P."/>
        </authorList>
    </citation>
    <scope>NUCLEOTIDE SEQUENCE [LARGE SCALE GENOMIC DNA]</scope>
    <source>
        <strain evidence="2 3">CCUG 51923</strain>
    </source>
</reference>
<evidence type="ECO:0000313" key="3">
    <source>
        <dbReference type="Proteomes" id="UP000256512"/>
    </source>
</evidence>
<protein>
    <recommendedName>
        <fullName evidence="4">EpsG family protein</fullName>
    </recommendedName>
</protein>
<feature type="transmembrane region" description="Helical" evidence="1">
    <location>
        <begin position="78"/>
        <end position="98"/>
    </location>
</feature>
<evidence type="ECO:0000256" key="1">
    <source>
        <dbReference type="SAM" id="Phobius"/>
    </source>
</evidence>
<sequence>MIKASKEIKLYAYLGFLLSVLAYVLIQLYIKSKLPQISWTASDWLINYQDGGFKRRGLSGSFLFFIQNQFHISLQMQIFCIQVIFIGLIFYFLIRLILAKKINWDILLLICSPLCLLYLPVNVFNSGRKEIVLLALVLFFIYGKSTQFKKYFLFGGFILGLFLHELFYFYLPFVMAVYILKTKKTDVKYLGSLFLASTLVITFLFFFGGEINQGQSIEILNNRGIELSKWNIFTYDAVEERKNMLLAYQSYILFALELFFMTFLSFFFVKKYLPLHKNAFKIFILISLVWVSPLYYLGADWFRWNHIYSFLLIILIISALPANNEKRFCIEGKFNIPLSIVIVLFFIVFYLHIQYDTSGNSAEYLLDFIESKLHLKS</sequence>
<dbReference type="EMBL" id="QNVS01000018">
    <property type="protein sequence ID" value="REC54891.1"/>
    <property type="molecule type" value="Genomic_DNA"/>
</dbReference>
<feature type="transmembrane region" description="Helical" evidence="1">
    <location>
        <begin position="12"/>
        <end position="30"/>
    </location>
</feature>
<organism evidence="2 3">
    <name type="scientific">Chryseobacterium piscium</name>
    <dbReference type="NCBI Taxonomy" id="333702"/>
    <lineage>
        <taxon>Bacteria</taxon>
        <taxon>Pseudomonadati</taxon>
        <taxon>Bacteroidota</taxon>
        <taxon>Flavobacteriia</taxon>
        <taxon>Flavobacteriales</taxon>
        <taxon>Weeksellaceae</taxon>
        <taxon>Chryseobacterium group</taxon>
        <taxon>Chryseobacterium</taxon>
    </lineage>
</organism>
<feature type="transmembrane region" description="Helical" evidence="1">
    <location>
        <begin position="187"/>
        <end position="207"/>
    </location>
</feature>
<dbReference type="RefSeq" id="WP_115949850.1">
    <property type="nucleotide sequence ID" value="NZ_QNVS01000018.1"/>
</dbReference>
<keyword evidence="3" id="KW-1185">Reference proteome</keyword>
<feature type="transmembrane region" description="Helical" evidence="1">
    <location>
        <begin position="154"/>
        <end position="180"/>
    </location>
</feature>
<keyword evidence="1" id="KW-1133">Transmembrane helix</keyword>
<evidence type="ECO:0000313" key="2">
    <source>
        <dbReference type="EMBL" id="REC54891.1"/>
    </source>
</evidence>
<accession>A0A3D9BNG8</accession>
<feature type="transmembrane region" description="Helical" evidence="1">
    <location>
        <begin position="248"/>
        <end position="268"/>
    </location>
</feature>
<feature type="transmembrane region" description="Helical" evidence="1">
    <location>
        <begin position="104"/>
        <end position="124"/>
    </location>
</feature>
<gene>
    <name evidence="2" type="ORF">DRF62_07985</name>
</gene>
<name>A0A3D9BNG8_9FLAO</name>
<dbReference type="AlphaFoldDB" id="A0A3D9BNG8"/>
<feature type="transmembrane region" description="Helical" evidence="1">
    <location>
        <begin position="280"/>
        <end position="298"/>
    </location>
</feature>
<feature type="transmembrane region" description="Helical" evidence="1">
    <location>
        <begin position="334"/>
        <end position="353"/>
    </location>
</feature>